<dbReference type="EMBL" id="BOOW01000008">
    <property type="protein sequence ID" value="GII91104.1"/>
    <property type="molecule type" value="Genomic_DNA"/>
</dbReference>
<feature type="region of interest" description="Disordered" evidence="1">
    <location>
        <begin position="1"/>
        <end position="20"/>
    </location>
</feature>
<sequence>MTENIHGVRFSATHRPSPQRFLARPYTSGGTCRPARAGGPVKATLRYVSFQSPAGAAPSAHRRSPPEYNAFHHRATLRVTGK</sequence>
<comment type="caution">
    <text evidence="2">The sequence shown here is derived from an EMBL/GenBank/DDBJ whole genome shotgun (WGS) entry which is preliminary data.</text>
</comment>
<evidence type="ECO:0000313" key="2">
    <source>
        <dbReference type="EMBL" id="GII91104.1"/>
    </source>
</evidence>
<protein>
    <submittedName>
        <fullName evidence="2">Uncharacterized protein</fullName>
    </submittedName>
</protein>
<dbReference type="Proteomes" id="UP000606172">
    <property type="component" value="Unassembled WGS sequence"/>
</dbReference>
<organism evidence="2 3">
    <name type="scientific">Sinosporangium siamense</name>
    <dbReference type="NCBI Taxonomy" id="1367973"/>
    <lineage>
        <taxon>Bacteria</taxon>
        <taxon>Bacillati</taxon>
        <taxon>Actinomycetota</taxon>
        <taxon>Actinomycetes</taxon>
        <taxon>Streptosporangiales</taxon>
        <taxon>Streptosporangiaceae</taxon>
        <taxon>Sinosporangium</taxon>
    </lineage>
</organism>
<gene>
    <name evidence="2" type="ORF">Ssi02_13350</name>
</gene>
<accession>A0A919RFZ7</accession>
<proteinExistence type="predicted"/>
<reference evidence="2" key="1">
    <citation type="submission" date="2021-01" db="EMBL/GenBank/DDBJ databases">
        <title>Whole genome shotgun sequence of Sinosporangium siamense NBRC 109515.</title>
        <authorList>
            <person name="Komaki H."/>
            <person name="Tamura T."/>
        </authorList>
    </citation>
    <scope>NUCLEOTIDE SEQUENCE</scope>
    <source>
        <strain evidence="2">NBRC 109515</strain>
    </source>
</reference>
<name>A0A919RFZ7_9ACTN</name>
<evidence type="ECO:0000256" key="1">
    <source>
        <dbReference type="SAM" id="MobiDB-lite"/>
    </source>
</evidence>
<keyword evidence="3" id="KW-1185">Reference proteome</keyword>
<evidence type="ECO:0000313" key="3">
    <source>
        <dbReference type="Proteomes" id="UP000606172"/>
    </source>
</evidence>
<dbReference type="AlphaFoldDB" id="A0A919RFZ7"/>